<dbReference type="RefSeq" id="WP_069858516.1">
    <property type="nucleotide sequence ID" value="NZ_BDFE01000015.1"/>
</dbReference>
<dbReference type="GO" id="GO:0051536">
    <property type="term" value="F:iron-sulfur cluster binding"/>
    <property type="evidence" value="ECO:0007669"/>
    <property type="project" value="UniProtKB-KW"/>
</dbReference>
<dbReference type="EMBL" id="BDFE01000015">
    <property type="protein sequence ID" value="GAU08761.1"/>
    <property type="molecule type" value="Genomic_DNA"/>
</dbReference>
<evidence type="ECO:0000313" key="5">
    <source>
        <dbReference type="EMBL" id="GAU08761.1"/>
    </source>
</evidence>
<accession>A0A194AI62</accession>
<dbReference type="PROSITE" id="PS00198">
    <property type="entry name" value="4FE4S_FER_1"/>
    <property type="match status" value="1"/>
</dbReference>
<evidence type="ECO:0000313" key="6">
    <source>
        <dbReference type="Proteomes" id="UP000095200"/>
    </source>
</evidence>
<evidence type="ECO:0000259" key="4">
    <source>
        <dbReference type="PROSITE" id="PS51379"/>
    </source>
</evidence>
<keyword evidence="6" id="KW-1185">Reference proteome</keyword>
<evidence type="ECO:0000256" key="1">
    <source>
        <dbReference type="ARBA" id="ARBA00022723"/>
    </source>
</evidence>
<dbReference type="InterPro" id="IPR017900">
    <property type="entry name" value="4Fe4S_Fe_S_CS"/>
</dbReference>
<dbReference type="InterPro" id="IPR009051">
    <property type="entry name" value="Helical_ferredxn"/>
</dbReference>
<dbReference type="OrthoDB" id="9795302at2"/>
<proteinExistence type="predicted"/>
<dbReference type="PROSITE" id="PS51379">
    <property type="entry name" value="4FE4S_FER_2"/>
    <property type="match status" value="2"/>
</dbReference>
<dbReference type="AlphaFoldDB" id="A0A194AI62"/>
<keyword evidence="1" id="KW-0479">Metal-binding</keyword>
<dbReference type="Pfam" id="PF17179">
    <property type="entry name" value="Fer4_22"/>
    <property type="match status" value="1"/>
</dbReference>
<dbReference type="Proteomes" id="UP000095200">
    <property type="component" value="Unassembled WGS sequence"/>
</dbReference>
<feature type="domain" description="4Fe-4S ferredoxin-type" evidence="4">
    <location>
        <begin position="311"/>
        <end position="340"/>
    </location>
</feature>
<name>A0A194AI62_9BACT</name>
<keyword evidence="3" id="KW-0411">Iron-sulfur</keyword>
<organism evidence="5 6">
    <name type="scientific">Desulfoplanes formicivorans</name>
    <dbReference type="NCBI Taxonomy" id="1592317"/>
    <lineage>
        <taxon>Bacteria</taxon>
        <taxon>Pseudomonadati</taxon>
        <taxon>Thermodesulfobacteriota</taxon>
        <taxon>Desulfovibrionia</taxon>
        <taxon>Desulfovibrionales</taxon>
        <taxon>Desulfoplanaceae</taxon>
        <taxon>Desulfoplanes</taxon>
    </lineage>
</organism>
<comment type="caution">
    <text evidence="5">The sequence shown here is derived from an EMBL/GenBank/DDBJ whole genome shotgun (WGS) entry which is preliminary data.</text>
</comment>
<keyword evidence="2" id="KW-0408">Iron</keyword>
<dbReference type="PANTHER" id="PTHR40447">
    <property type="entry name" value="ANAEROBIC SULFITE REDUCTASE SUBUNIT A"/>
    <property type="match status" value="1"/>
</dbReference>
<reference evidence="6" key="1">
    <citation type="submission" date="2016-06" db="EMBL/GenBank/DDBJ databases">
        <title>Draft genome sequence of Desulfoplanes formicivorans strain Pf12B.</title>
        <authorList>
            <person name="Watanabe M."/>
            <person name="Kojima H."/>
            <person name="Fukui M."/>
        </authorList>
    </citation>
    <scope>NUCLEOTIDE SEQUENCE [LARGE SCALE GENOMIC DNA]</scope>
    <source>
        <strain evidence="6">Pf12B</strain>
    </source>
</reference>
<evidence type="ECO:0000256" key="3">
    <source>
        <dbReference type="ARBA" id="ARBA00023014"/>
    </source>
</evidence>
<dbReference type="InterPro" id="IPR017896">
    <property type="entry name" value="4Fe4S_Fe-S-bd"/>
</dbReference>
<dbReference type="Gene3D" id="1.10.1060.10">
    <property type="entry name" value="Alpha-helical ferredoxin"/>
    <property type="match status" value="1"/>
</dbReference>
<dbReference type="GO" id="GO:0046872">
    <property type="term" value="F:metal ion binding"/>
    <property type="evidence" value="ECO:0007669"/>
    <property type="project" value="UniProtKB-KW"/>
</dbReference>
<dbReference type="PANTHER" id="PTHR40447:SF1">
    <property type="entry name" value="ANAEROBIC SULFITE REDUCTASE SUBUNIT A"/>
    <property type="match status" value="1"/>
</dbReference>
<protein>
    <submittedName>
        <fullName evidence="5">4Fe-4S ferredoxin</fullName>
    </submittedName>
</protein>
<dbReference type="STRING" id="1592317.DPF_1477"/>
<dbReference type="SUPFAM" id="SSF46548">
    <property type="entry name" value="alpha-helical ferredoxin"/>
    <property type="match status" value="1"/>
</dbReference>
<gene>
    <name evidence="5" type="ORF">DPF_1477</name>
</gene>
<sequence length="353" mass="39920">MTVKILPKTQIPTFLETLQQDRDVHAPVMRDNALVWARVENADDLVFDFQNTDLSPKSFFFPQDECMMRFTPAGEEEGHAARGRMLKDVDRMGREQVLFNIRPCDARAFALLDRIFCQDAMTHDVYWADKRVKTILIGLACNDPCSTCFCTSMQCGPHHQEGLDLLMTDLGDRLVVHVVSDRGEPLVRDLDPANEDDAARAEELKGTAEASLQPQWSTEHLATANVLSLFNAPFWDEVAASCLNCGACTFCCPTCHCFDIQDEVQGDEGRRIRVWDSCMSWLFTQHASGHNPRPTKTDRVRQRFMHKFSYIPVRRDGALGCVGCGRCVRLCPVNIDVREVVRLMDAWAASTKE</sequence>
<evidence type="ECO:0000256" key="2">
    <source>
        <dbReference type="ARBA" id="ARBA00023004"/>
    </source>
</evidence>
<feature type="domain" description="4Fe-4S ferredoxin-type" evidence="4">
    <location>
        <begin position="231"/>
        <end position="263"/>
    </location>
</feature>